<protein>
    <submittedName>
        <fullName evidence="3">Uncharacterized protein</fullName>
    </submittedName>
</protein>
<feature type="region of interest" description="Disordered" evidence="1">
    <location>
        <begin position="124"/>
        <end position="152"/>
    </location>
</feature>
<evidence type="ECO:0000313" key="4">
    <source>
        <dbReference type="Proteomes" id="UP000234662"/>
    </source>
</evidence>
<dbReference type="RefSeq" id="WP_101821437.1">
    <property type="nucleotide sequence ID" value="NZ_PKJC01000017.1"/>
</dbReference>
<name>A0A2I1R4F9_9ACTN</name>
<accession>A0A2I1R4F9</accession>
<dbReference type="STRING" id="2055.BCM27_14075"/>
<organism evidence="3 4">
    <name type="scientific">Gordonia terrae</name>
    <dbReference type="NCBI Taxonomy" id="2055"/>
    <lineage>
        <taxon>Bacteria</taxon>
        <taxon>Bacillati</taxon>
        <taxon>Actinomycetota</taxon>
        <taxon>Actinomycetes</taxon>
        <taxon>Mycobacteriales</taxon>
        <taxon>Gordoniaceae</taxon>
        <taxon>Gordonia</taxon>
    </lineage>
</organism>
<evidence type="ECO:0000256" key="1">
    <source>
        <dbReference type="SAM" id="MobiDB-lite"/>
    </source>
</evidence>
<keyword evidence="2" id="KW-1133">Transmembrane helix</keyword>
<gene>
    <name evidence="3" type="ORF">CYJ73_18970</name>
</gene>
<feature type="compositionally biased region" description="Low complexity" evidence="1">
    <location>
        <begin position="124"/>
        <end position="134"/>
    </location>
</feature>
<evidence type="ECO:0000256" key="2">
    <source>
        <dbReference type="SAM" id="Phobius"/>
    </source>
</evidence>
<sequence length="515" mass="55689">MTRTRRNRVRRRLVRAVVAGSLIAVGVGLGAFNDWWVALFFGIPLVFAGIAISPRASRVSELPEFRRATSPDAPQVEVEALTRSSLTADDVQPTMVTATINPPDDTAYRARWITSMTKGNFQSLTDTPFTTLPPDALPPRDQTETPEFDDQPGRWALAYPAVTLLVAGALLFGVAGGWHVEGPSLSGFDSAVDSGDASDEEAGPNLADQHRRMLDAIVEYEGSQGLRNVLALNYQLDSSSDYARVFDPTTGRARNINVGDGYSNSSVVPNSDRANKTFDAAAIDPNTLGALTDPMVAAVRPYSTEPELEKVAIERREADGPVLITGTIEPGEDVVDDYVVQATPDGAIAEFFDPADFATSFELARRELAAARVPLDAPVIEEFIIQGTADGVSPVTASVIQNSGGVLVRYRLGDRGGEVAVAPGEFPVATTSAGRYRSDGFRFDSISADTFDRVRADLMRRASVPEFDRDAVGVEVELDRIGDTQQFVIRMDIANTEDAEAVYTLDGRFIKMGRY</sequence>
<evidence type="ECO:0000313" key="3">
    <source>
        <dbReference type="EMBL" id="PKZ64010.1"/>
    </source>
</evidence>
<feature type="transmembrane region" description="Helical" evidence="2">
    <location>
        <begin position="157"/>
        <end position="178"/>
    </location>
</feature>
<dbReference type="EMBL" id="PKJC01000017">
    <property type="protein sequence ID" value="PKZ64010.1"/>
    <property type="molecule type" value="Genomic_DNA"/>
</dbReference>
<dbReference type="Proteomes" id="UP000234662">
    <property type="component" value="Unassembled WGS sequence"/>
</dbReference>
<reference evidence="3 4" key="1">
    <citation type="submission" date="2017-12" db="EMBL/GenBank/DDBJ databases">
        <title>Phylogenetic diversity of female urinary microbiome.</title>
        <authorList>
            <person name="Thomas-White K."/>
            <person name="Wolfe A.J."/>
        </authorList>
    </citation>
    <scope>NUCLEOTIDE SEQUENCE [LARGE SCALE GENOMIC DNA]</scope>
    <source>
        <strain evidence="3 4">UMB0777</strain>
    </source>
</reference>
<comment type="caution">
    <text evidence="3">The sequence shown here is derived from an EMBL/GenBank/DDBJ whole genome shotgun (WGS) entry which is preliminary data.</text>
</comment>
<feature type="transmembrane region" description="Helical" evidence="2">
    <location>
        <begin position="12"/>
        <end position="29"/>
    </location>
</feature>
<dbReference type="AlphaFoldDB" id="A0A2I1R4F9"/>
<keyword evidence="2" id="KW-0472">Membrane</keyword>
<feature type="transmembrane region" description="Helical" evidence="2">
    <location>
        <begin position="35"/>
        <end position="52"/>
    </location>
</feature>
<keyword evidence="2" id="KW-0812">Transmembrane</keyword>
<proteinExistence type="predicted"/>